<dbReference type="GO" id="GO:0000287">
    <property type="term" value="F:magnesium ion binding"/>
    <property type="evidence" value="ECO:0007669"/>
    <property type="project" value="InterPro"/>
</dbReference>
<keyword evidence="4 8" id="KW-0560">Oxidoreductase</keyword>
<comment type="caution">
    <text evidence="8">The sequence shown here is derived from an EMBL/GenBank/DDBJ whole genome shotgun (WGS) entry which is preliminary data.</text>
</comment>
<evidence type="ECO:0000256" key="5">
    <source>
        <dbReference type="ARBA" id="ARBA00023027"/>
    </source>
</evidence>
<evidence type="ECO:0000313" key="8">
    <source>
        <dbReference type="EMBL" id="MBB3667341.1"/>
    </source>
</evidence>
<keyword evidence="3" id="KW-0479">Metal-binding</keyword>
<evidence type="ECO:0000256" key="4">
    <source>
        <dbReference type="ARBA" id="ARBA00023002"/>
    </source>
</evidence>
<reference evidence="8 9" key="1">
    <citation type="submission" date="2020-08" db="EMBL/GenBank/DDBJ databases">
        <title>Sequencing the genomes of 1000 actinobacteria strains.</title>
        <authorList>
            <person name="Klenk H.-P."/>
        </authorList>
    </citation>
    <scope>NUCLEOTIDE SEQUENCE [LARGE SCALE GENOMIC DNA]</scope>
    <source>
        <strain evidence="8 9">DSM 28238</strain>
    </source>
</reference>
<comment type="cofactor">
    <cofactor evidence="1">
        <name>Mn(2+)</name>
        <dbReference type="ChEBI" id="CHEBI:29035"/>
    </cofactor>
</comment>
<feature type="domain" description="Isopropylmalate dehydrogenase-like" evidence="7">
    <location>
        <begin position="5"/>
        <end position="346"/>
    </location>
</feature>
<dbReference type="InterPro" id="IPR019818">
    <property type="entry name" value="IsoCit/isopropylmalate_DH_CS"/>
</dbReference>
<evidence type="ECO:0000256" key="2">
    <source>
        <dbReference type="ARBA" id="ARBA00001946"/>
    </source>
</evidence>
<dbReference type="GO" id="GO:0051287">
    <property type="term" value="F:NAD binding"/>
    <property type="evidence" value="ECO:0007669"/>
    <property type="project" value="InterPro"/>
</dbReference>
<evidence type="ECO:0000313" key="9">
    <source>
        <dbReference type="Proteomes" id="UP000547528"/>
    </source>
</evidence>
<dbReference type="RefSeq" id="WP_183357669.1">
    <property type="nucleotide sequence ID" value="NZ_BAABKR010000001.1"/>
</dbReference>
<evidence type="ECO:0000256" key="6">
    <source>
        <dbReference type="ARBA" id="ARBA00023211"/>
    </source>
</evidence>
<dbReference type="PANTHER" id="PTHR43275">
    <property type="entry name" value="D-MALATE DEHYDROGENASE [DECARBOXYLATING]"/>
    <property type="match status" value="1"/>
</dbReference>
<comment type="cofactor">
    <cofactor evidence="2">
        <name>Mg(2+)</name>
        <dbReference type="ChEBI" id="CHEBI:18420"/>
    </cofactor>
</comment>
<keyword evidence="5" id="KW-0520">NAD</keyword>
<organism evidence="8 9">
    <name type="scientific">Garicola koreensis</name>
    <dbReference type="NCBI Taxonomy" id="1262554"/>
    <lineage>
        <taxon>Bacteria</taxon>
        <taxon>Bacillati</taxon>
        <taxon>Actinomycetota</taxon>
        <taxon>Actinomycetes</taxon>
        <taxon>Micrococcales</taxon>
        <taxon>Micrococcaceae</taxon>
        <taxon>Garicola</taxon>
    </lineage>
</organism>
<dbReference type="NCBIfam" id="NF002898">
    <property type="entry name" value="PRK03437.1"/>
    <property type="match status" value="1"/>
</dbReference>
<dbReference type="InterPro" id="IPR050501">
    <property type="entry name" value="ICDH/IPMDH"/>
</dbReference>
<dbReference type="InterPro" id="IPR024084">
    <property type="entry name" value="IsoPropMal-DH-like_dom"/>
</dbReference>
<keyword evidence="6" id="KW-0464">Manganese</keyword>
<dbReference type="SMART" id="SM01329">
    <property type="entry name" value="Iso_dh"/>
    <property type="match status" value="1"/>
</dbReference>
<name>A0A7W5XZB9_9MICC</name>
<dbReference type="AlphaFoldDB" id="A0A7W5XZB9"/>
<protein>
    <submittedName>
        <fullName evidence="8">3-isopropylmalate dehydrogenase</fullName>
        <ecNumber evidence="8">1.1.1.85</ecNumber>
    </submittedName>
</protein>
<dbReference type="EC" id="1.1.1.85" evidence="8"/>
<dbReference type="PANTHER" id="PTHR43275:SF1">
    <property type="entry name" value="D-MALATE DEHYDROGENASE [DECARBOXYLATING]"/>
    <property type="match status" value="1"/>
</dbReference>
<dbReference type="Pfam" id="PF00180">
    <property type="entry name" value="Iso_dh"/>
    <property type="match status" value="1"/>
</dbReference>
<evidence type="ECO:0000256" key="3">
    <source>
        <dbReference type="ARBA" id="ARBA00022723"/>
    </source>
</evidence>
<dbReference type="PROSITE" id="PS00470">
    <property type="entry name" value="IDH_IMDH"/>
    <property type="match status" value="1"/>
</dbReference>
<dbReference type="SUPFAM" id="SSF53659">
    <property type="entry name" value="Isocitrate/Isopropylmalate dehydrogenase-like"/>
    <property type="match status" value="1"/>
</dbReference>
<dbReference type="GO" id="GO:0003862">
    <property type="term" value="F:3-isopropylmalate dehydrogenase activity"/>
    <property type="evidence" value="ECO:0007669"/>
    <property type="project" value="UniProtKB-EC"/>
</dbReference>
<accession>A0A7W5XZB9</accession>
<evidence type="ECO:0000256" key="1">
    <source>
        <dbReference type="ARBA" id="ARBA00001936"/>
    </source>
</evidence>
<evidence type="ECO:0000259" key="7">
    <source>
        <dbReference type="SMART" id="SM01329"/>
    </source>
</evidence>
<gene>
    <name evidence="8" type="ORF">FHX47_000934</name>
</gene>
<sequence>MNAYKLAVVGGDGIGPDVTRAALAGVHAAAARCGFSIEATDFDLGAERYLRTGVVLEEETVSALREHDAILLGAVGDPRVAPGILERGLIVALRVAFAQSVNIRPVRLYPGVESPVRGVTAQNCDLVVIRENTEGLYTGGGSLSHAGTEHAVALQNSITTAAATAETVEFAFQLAQARRGRLTLCHKTNILLHAGGLWQDTVDQIGQRYPQVEHDYVHADAMCQHLPLDPGRFDVVVTDNLFGDIISDLGATVQGGLGLAAGANYNPRGTAPSMYEPVHGSAPDIAGKGWANPAAAALSAAMCLAGLGERTAALILEAAVASVLAELPSLAGPDMGRSTEELGELIADRVSSIEAPQSEAGARSLMSALGGLALGGTAQGGLAQGHAAAG</sequence>
<dbReference type="Proteomes" id="UP000547528">
    <property type="component" value="Unassembled WGS sequence"/>
</dbReference>
<dbReference type="EMBL" id="JACIBT010000001">
    <property type="protein sequence ID" value="MBB3667341.1"/>
    <property type="molecule type" value="Genomic_DNA"/>
</dbReference>
<dbReference type="Gene3D" id="3.40.718.10">
    <property type="entry name" value="Isopropylmalate Dehydrogenase"/>
    <property type="match status" value="1"/>
</dbReference>
<keyword evidence="9" id="KW-1185">Reference proteome</keyword>
<proteinExistence type="predicted"/>